<dbReference type="EMBL" id="FXWH01000001">
    <property type="protein sequence ID" value="SMQ59427.1"/>
    <property type="molecule type" value="Genomic_DNA"/>
</dbReference>
<dbReference type="InterPro" id="IPR014833">
    <property type="entry name" value="TnsA_N"/>
</dbReference>
<dbReference type="GO" id="GO:0004519">
    <property type="term" value="F:endonuclease activity"/>
    <property type="evidence" value="ECO:0007669"/>
    <property type="project" value="UniProtKB-KW"/>
</dbReference>
<protein>
    <submittedName>
        <fullName evidence="2">TnsA endonuclease N terminal</fullName>
    </submittedName>
</protein>
<evidence type="ECO:0000313" key="3">
    <source>
        <dbReference type="Proteomes" id="UP000194450"/>
    </source>
</evidence>
<name>A0A1Y6EA10_9GAMM</name>
<organism evidence="2 3">
    <name type="scientific">Pseudidiomarina planktonica</name>
    <dbReference type="NCBI Taxonomy" id="1323738"/>
    <lineage>
        <taxon>Bacteria</taxon>
        <taxon>Pseudomonadati</taxon>
        <taxon>Pseudomonadota</taxon>
        <taxon>Gammaproteobacteria</taxon>
        <taxon>Alteromonadales</taxon>
        <taxon>Idiomarinaceae</taxon>
        <taxon>Pseudidiomarina</taxon>
    </lineage>
</organism>
<keyword evidence="2" id="KW-0540">Nuclease</keyword>
<reference evidence="3" key="1">
    <citation type="submission" date="2017-04" db="EMBL/GenBank/DDBJ databases">
        <authorList>
            <person name="Varghese N."/>
            <person name="Submissions S."/>
        </authorList>
    </citation>
    <scope>NUCLEOTIDE SEQUENCE [LARGE SCALE GENOMIC DNA]</scope>
</reference>
<keyword evidence="2" id="KW-0378">Hydrolase</keyword>
<dbReference type="AlphaFoldDB" id="A0A1Y6EA10"/>
<accession>A0A1Y6EA10</accession>
<feature type="domain" description="TnsA endonuclease N-terminal" evidence="1">
    <location>
        <begin position="47"/>
        <end position="126"/>
    </location>
</feature>
<keyword evidence="2" id="KW-0255">Endonuclease</keyword>
<sequence>MKYQTPVRKIPTNRRSSRGYYAFRGQESIPHESTVERDFIMQMEFDANVAKVVSQPIELSYIDMSGRRQRYTPDYLVYFRSSNVKPWLVEVKERDEIKKDFGKLRLKFAAGFAEAKKQGWIFKICDDMRIRGLRLENIRKLKNFSSHSVSAELREKLLTSLATINTPSTVQAFLESYTNNRNDYLTNISRIWWLTLQHDIELDLSTPLSEKTIILKVKSND</sequence>
<dbReference type="Proteomes" id="UP000194450">
    <property type="component" value="Unassembled WGS sequence"/>
</dbReference>
<keyword evidence="3" id="KW-1185">Reference proteome</keyword>
<evidence type="ECO:0000259" key="1">
    <source>
        <dbReference type="Pfam" id="PF08722"/>
    </source>
</evidence>
<evidence type="ECO:0000313" key="2">
    <source>
        <dbReference type="EMBL" id="SMQ59427.1"/>
    </source>
</evidence>
<gene>
    <name evidence="2" type="ORF">SAMN06297229_0264</name>
</gene>
<proteinExistence type="predicted"/>
<dbReference type="Pfam" id="PF08722">
    <property type="entry name" value="Tn7_TnsA-like_N"/>
    <property type="match status" value="1"/>
</dbReference>